<sequence>MQYNIIQGKHMINERGQSHLESDREGDGAGDTEASVHGRCGDPCLWRSSRAKAWRSPEPVDEAEPVPPYWRGSICLCCMAHEVCATIGSKSDDKSYVAGTEEADGRSDIERGGAATRVCDGGGGGGGGDGSSSVVK</sequence>
<gene>
    <name evidence="2" type="ORF">GOBAR_AA26680</name>
</gene>
<evidence type="ECO:0000256" key="1">
    <source>
        <dbReference type="SAM" id="MobiDB-lite"/>
    </source>
</evidence>
<feature type="compositionally biased region" description="Basic and acidic residues" evidence="1">
    <location>
        <begin position="11"/>
        <end position="27"/>
    </location>
</feature>
<evidence type="ECO:0000313" key="2">
    <source>
        <dbReference type="EMBL" id="PPR93991.1"/>
    </source>
</evidence>
<feature type="compositionally biased region" description="Gly residues" evidence="1">
    <location>
        <begin position="120"/>
        <end position="130"/>
    </location>
</feature>
<feature type="region of interest" description="Disordered" evidence="1">
    <location>
        <begin position="94"/>
        <end position="136"/>
    </location>
</feature>
<dbReference type="EMBL" id="KZ666652">
    <property type="protein sequence ID" value="PPR93991.1"/>
    <property type="molecule type" value="Genomic_DNA"/>
</dbReference>
<feature type="region of interest" description="Disordered" evidence="1">
    <location>
        <begin position="1"/>
        <end position="37"/>
    </location>
</feature>
<dbReference type="AlphaFoldDB" id="A0A2P5WSB4"/>
<dbReference type="Proteomes" id="UP000239757">
    <property type="component" value="Unassembled WGS sequence"/>
</dbReference>
<protein>
    <submittedName>
        <fullName evidence="2">Uncharacterized protein</fullName>
    </submittedName>
</protein>
<reference evidence="2 3" key="1">
    <citation type="submission" date="2015-01" db="EMBL/GenBank/DDBJ databases">
        <title>Genome of allotetraploid Gossypium barbadense reveals genomic plasticity and fiber elongation in cotton evolution.</title>
        <authorList>
            <person name="Chen X."/>
            <person name="Liu X."/>
            <person name="Zhao B."/>
            <person name="Zheng H."/>
            <person name="Hu Y."/>
            <person name="Lu G."/>
            <person name="Yang C."/>
            <person name="Chen J."/>
            <person name="Shan C."/>
            <person name="Zhang L."/>
            <person name="Zhou Y."/>
            <person name="Wang L."/>
            <person name="Guo W."/>
            <person name="Bai Y."/>
            <person name="Ruan J."/>
            <person name="Shangguan X."/>
            <person name="Mao Y."/>
            <person name="Jiang J."/>
            <person name="Zhu Y."/>
            <person name="Lei J."/>
            <person name="Kang H."/>
            <person name="Chen S."/>
            <person name="He X."/>
            <person name="Wang R."/>
            <person name="Wang Y."/>
            <person name="Chen J."/>
            <person name="Wang L."/>
            <person name="Yu S."/>
            <person name="Wang B."/>
            <person name="Wei J."/>
            <person name="Song S."/>
            <person name="Lu X."/>
            <person name="Gao Z."/>
            <person name="Gu W."/>
            <person name="Deng X."/>
            <person name="Ma D."/>
            <person name="Wang S."/>
            <person name="Liang W."/>
            <person name="Fang L."/>
            <person name="Cai C."/>
            <person name="Zhu X."/>
            <person name="Zhou B."/>
            <person name="Zhang Y."/>
            <person name="Chen Z."/>
            <person name="Xu S."/>
            <person name="Zhu R."/>
            <person name="Wang S."/>
            <person name="Zhang T."/>
            <person name="Zhao G."/>
        </authorList>
    </citation>
    <scope>NUCLEOTIDE SEQUENCE [LARGE SCALE GENOMIC DNA]</scope>
    <source>
        <strain evidence="3">cv. Xinhai21</strain>
        <tissue evidence="2">Leaf</tissue>
    </source>
</reference>
<accession>A0A2P5WSB4</accession>
<name>A0A2P5WSB4_GOSBA</name>
<evidence type="ECO:0000313" key="3">
    <source>
        <dbReference type="Proteomes" id="UP000239757"/>
    </source>
</evidence>
<organism evidence="2 3">
    <name type="scientific">Gossypium barbadense</name>
    <name type="common">Sea Island cotton</name>
    <name type="synonym">Hibiscus barbadensis</name>
    <dbReference type="NCBI Taxonomy" id="3634"/>
    <lineage>
        <taxon>Eukaryota</taxon>
        <taxon>Viridiplantae</taxon>
        <taxon>Streptophyta</taxon>
        <taxon>Embryophyta</taxon>
        <taxon>Tracheophyta</taxon>
        <taxon>Spermatophyta</taxon>
        <taxon>Magnoliopsida</taxon>
        <taxon>eudicotyledons</taxon>
        <taxon>Gunneridae</taxon>
        <taxon>Pentapetalae</taxon>
        <taxon>rosids</taxon>
        <taxon>malvids</taxon>
        <taxon>Malvales</taxon>
        <taxon>Malvaceae</taxon>
        <taxon>Malvoideae</taxon>
        <taxon>Gossypium</taxon>
    </lineage>
</organism>
<proteinExistence type="predicted"/>